<dbReference type="OrthoDB" id="7171777at2"/>
<dbReference type="RefSeq" id="WP_093973501.1">
    <property type="nucleotide sequence ID" value="NZ_FXXQ01000004.1"/>
</dbReference>
<protein>
    <submittedName>
        <fullName evidence="3">CAAX amino terminal protease self- immunity</fullName>
    </submittedName>
</protein>
<dbReference type="AlphaFoldDB" id="A0A238IYG4"/>
<feature type="domain" description="CAAX prenyl protease 2/Lysostaphin resistance protein A-like" evidence="2">
    <location>
        <begin position="146"/>
        <end position="243"/>
    </location>
</feature>
<dbReference type="Pfam" id="PF02517">
    <property type="entry name" value="Rce1-like"/>
    <property type="match status" value="1"/>
</dbReference>
<dbReference type="InterPro" id="IPR003675">
    <property type="entry name" value="Rce1/LyrA-like_dom"/>
</dbReference>
<name>A0A238IYG4_9RHOB</name>
<reference evidence="4" key="1">
    <citation type="submission" date="2017-05" db="EMBL/GenBank/DDBJ databases">
        <authorList>
            <person name="Rodrigo-Torres L."/>
            <person name="Arahal R. D."/>
            <person name="Lucena T."/>
        </authorList>
    </citation>
    <scope>NUCLEOTIDE SEQUENCE [LARGE SCALE GENOMIC DNA]</scope>
    <source>
        <strain evidence="4">CECT 8489</strain>
    </source>
</reference>
<evidence type="ECO:0000313" key="4">
    <source>
        <dbReference type="Proteomes" id="UP000201838"/>
    </source>
</evidence>
<feature type="transmembrane region" description="Helical" evidence="1">
    <location>
        <begin position="272"/>
        <end position="290"/>
    </location>
</feature>
<dbReference type="EMBL" id="FXXQ01000004">
    <property type="protein sequence ID" value="SMX23529.1"/>
    <property type="molecule type" value="Genomic_DNA"/>
</dbReference>
<organism evidence="3 4">
    <name type="scientific">Boseongicola aestuarii</name>
    <dbReference type="NCBI Taxonomy" id="1470561"/>
    <lineage>
        <taxon>Bacteria</taxon>
        <taxon>Pseudomonadati</taxon>
        <taxon>Pseudomonadota</taxon>
        <taxon>Alphaproteobacteria</taxon>
        <taxon>Rhodobacterales</taxon>
        <taxon>Paracoccaceae</taxon>
        <taxon>Boseongicola</taxon>
    </lineage>
</organism>
<gene>
    <name evidence="3" type="ORF">BOA8489_01638</name>
</gene>
<keyword evidence="4" id="KW-1185">Reference proteome</keyword>
<accession>A0A238IYG4</accession>
<keyword evidence="1" id="KW-0812">Transmembrane</keyword>
<evidence type="ECO:0000259" key="2">
    <source>
        <dbReference type="Pfam" id="PF02517"/>
    </source>
</evidence>
<feature type="transmembrane region" description="Helical" evidence="1">
    <location>
        <begin position="109"/>
        <end position="129"/>
    </location>
</feature>
<feature type="transmembrane region" description="Helical" evidence="1">
    <location>
        <begin position="206"/>
        <end position="225"/>
    </location>
</feature>
<dbReference type="GO" id="GO:0006508">
    <property type="term" value="P:proteolysis"/>
    <property type="evidence" value="ECO:0007669"/>
    <property type="project" value="UniProtKB-KW"/>
</dbReference>
<keyword evidence="3" id="KW-0645">Protease</keyword>
<feature type="transmembrane region" description="Helical" evidence="1">
    <location>
        <begin position="237"/>
        <end position="260"/>
    </location>
</feature>
<sequence>MAYARFAPMISAASERPAIWRLVAGGASAALLLIAWLFAIALVLSLTEDTTVSRALSAVTQGDPETPEGALKYLLIVGGLGFSTLLAARLWHGRGALSLTGPAARTLRHFVIAAALTLGVAAVLMVIPGPQDVSIERNMELSVWLGWLPFALFAIAAQTGAEEVFFRGYLQSQIAARFARPLIWLTFPAFAFGLAHFSPALPPETAWAYVGFASLFGLLAGDLTARTGSIGAGWGFHFANNTIAVAIIAVDGTITGLGLFRSTVGIERLSELSPWILADLGALVLVWLLLRRVLD</sequence>
<evidence type="ECO:0000313" key="3">
    <source>
        <dbReference type="EMBL" id="SMX23529.1"/>
    </source>
</evidence>
<keyword evidence="1" id="KW-0472">Membrane</keyword>
<evidence type="ECO:0000256" key="1">
    <source>
        <dbReference type="SAM" id="Phobius"/>
    </source>
</evidence>
<proteinExistence type="predicted"/>
<keyword evidence="3" id="KW-0378">Hydrolase</keyword>
<feature type="transmembrane region" description="Helical" evidence="1">
    <location>
        <begin position="69"/>
        <end position="88"/>
    </location>
</feature>
<dbReference type="Proteomes" id="UP000201838">
    <property type="component" value="Unassembled WGS sequence"/>
</dbReference>
<keyword evidence="1" id="KW-1133">Transmembrane helix</keyword>
<feature type="transmembrane region" description="Helical" evidence="1">
    <location>
        <begin position="182"/>
        <end position="200"/>
    </location>
</feature>
<dbReference type="GO" id="GO:0080120">
    <property type="term" value="P:CAAX-box protein maturation"/>
    <property type="evidence" value="ECO:0007669"/>
    <property type="project" value="UniProtKB-ARBA"/>
</dbReference>
<feature type="transmembrane region" description="Helical" evidence="1">
    <location>
        <begin position="141"/>
        <end position="161"/>
    </location>
</feature>
<dbReference type="GO" id="GO:0004175">
    <property type="term" value="F:endopeptidase activity"/>
    <property type="evidence" value="ECO:0007669"/>
    <property type="project" value="UniProtKB-ARBA"/>
</dbReference>